<dbReference type="AlphaFoldDB" id="C2CKQ1"/>
<gene>
    <name evidence="1" type="ORF">HMPREF0077_2061</name>
</gene>
<dbReference type="eggNOG" id="COG3451">
    <property type="taxonomic scope" value="Bacteria"/>
</dbReference>
<evidence type="ECO:0008006" key="3">
    <source>
        <dbReference type="Google" id="ProtNLM"/>
    </source>
</evidence>
<dbReference type="EMBL" id="ACGC01000125">
    <property type="protein sequence ID" value="EEI81855.1"/>
    <property type="molecule type" value="Genomic_DNA"/>
</dbReference>
<evidence type="ECO:0000313" key="1">
    <source>
        <dbReference type="EMBL" id="EEI81855.1"/>
    </source>
</evidence>
<dbReference type="Proteomes" id="UP000003744">
    <property type="component" value="Unassembled WGS sequence"/>
</dbReference>
<name>C2CKQ1_9FIRM</name>
<reference evidence="1 2" key="1">
    <citation type="submission" date="2009-01" db="EMBL/GenBank/DDBJ databases">
        <authorList>
            <person name="Qin X."/>
            <person name="Bachman B."/>
            <person name="Battles P."/>
            <person name="Bell A."/>
            <person name="Bess C."/>
            <person name="Bickham C."/>
            <person name="Chaboub L."/>
            <person name="Chen D."/>
            <person name="Coyle M."/>
            <person name="Deiros D.R."/>
            <person name="Dinh H."/>
            <person name="Forbes L."/>
            <person name="Fowler G."/>
            <person name="Francisco L."/>
            <person name="Fu Q."/>
            <person name="Gubbala S."/>
            <person name="Hale W."/>
            <person name="Han Y."/>
            <person name="Hemphill L."/>
            <person name="Highlander S.K."/>
            <person name="Hirani K."/>
            <person name="Hogues M."/>
            <person name="Jackson L."/>
            <person name="Jakkamsetti A."/>
            <person name="Javaid M."/>
            <person name="Jiang H."/>
            <person name="Korchina V."/>
            <person name="Kovar C."/>
            <person name="Lara F."/>
            <person name="Lee S."/>
            <person name="Mata R."/>
            <person name="Mathew T."/>
            <person name="Moen C."/>
            <person name="Morales K."/>
            <person name="Munidasa M."/>
            <person name="Nazareth L."/>
            <person name="Ngo R."/>
            <person name="Nguyen L."/>
            <person name="Okwuonu G."/>
            <person name="Ongeri F."/>
            <person name="Patil S."/>
            <person name="Petrosino J."/>
            <person name="Pham C."/>
            <person name="Pham P."/>
            <person name="Pu L.-L."/>
            <person name="Puazo M."/>
            <person name="Raj R."/>
            <person name="Reid J."/>
            <person name="Rouhana J."/>
            <person name="Saada N."/>
            <person name="Shang Y."/>
            <person name="Simmons D."/>
            <person name="Thornton R."/>
            <person name="Warren J."/>
            <person name="Weissenberger G."/>
            <person name="Zhang J."/>
            <person name="Zhang L."/>
            <person name="Zhou C."/>
            <person name="Zhu D."/>
            <person name="Muzny D."/>
            <person name="Worley K."/>
            <person name="Gibbs R."/>
        </authorList>
    </citation>
    <scope>NUCLEOTIDE SEQUENCE [LARGE SCALE GENOMIC DNA]</scope>
    <source>
        <strain evidence="1 2">ATCC 35098</strain>
    </source>
</reference>
<comment type="caution">
    <text evidence="1">The sequence shown here is derived from an EMBL/GenBank/DDBJ whole genome shotgun (WGS) entry which is preliminary data.</text>
</comment>
<evidence type="ECO:0000313" key="2">
    <source>
        <dbReference type="Proteomes" id="UP000003744"/>
    </source>
</evidence>
<dbReference type="InterPro" id="IPR027417">
    <property type="entry name" value="P-loop_NTPase"/>
</dbReference>
<proteinExistence type="predicted"/>
<dbReference type="Gene3D" id="3.40.50.300">
    <property type="entry name" value="P-loop containing nucleotide triphosphate hydrolases"/>
    <property type="match status" value="1"/>
</dbReference>
<accession>C2CKQ1</accession>
<dbReference type="HOGENOM" id="CLU_070784_2_0_9"/>
<feature type="non-terminal residue" evidence="1">
    <location>
        <position position="1"/>
    </location>
</feature>
<sequence>QNVKDLLASPEIENIFDNTDFILMLNQASGDREILANKLNISLYQLSYVTNSNEGEGLLFYGNTIVPFVDRFPKDTKLYKLMTTKPEELKEGIEIDRQREVKN</sequence>
<protein>
    <recommendedName>
        <fullName evidence="3">Conjugal transfer protein TraE</fullName>
    </recommendedName>
</protein>
<organism evidence="1 2">
    <name type="scientific">Anaerococcus tetradius ATCC 35098</name>
    <dbReference type="NCBI Taxonomy" id="525255"/>
    <lineage>
        <taxon>Bacteria</taxon>
        <taxon>Bacillati</taxon>
        <taxon>Bacillota</taxon>
        <taxon>Tissierellia</taxon>
        <taxon>Tissierellales</taxon>
        <taxon>Peptoniphilaceae</taxon>
        <taxon>Anaerococcus</taxon>
    </lineage>
</organism>